<keyword evidence="7" id="KW-0378">Hydrolase</keyword>
<comment type="cofactor">
    <cofactor evidence="1">
        <name>Zn(2+)</name>
        <dbReference type="ChEBI" id="CHEBI:29105"/>
    </cofactor>
</comment>
<protein>
    <submittedName>
        <fullName evidence="10">Beta-lactamase-like protein</fullName>
    </submittedName>
</protein>
<evidence type="ECO:0000256" key="4">
    <source>
        <dbReference type="ARBA" id="ARBA00022722"/>
    </source>
</evidence>
<keyword evidence="8" id="KW-0862">Zinc</keyword>
<accession>A0ABR3BDW1</accession>
<gene>
    <name evidence="10" type="ORF">J3Q64DRAFT_1693457</name>
</gene>
<evidence type="ECO:0000256" key="8">
    <source>
        <dbReference type="ARBA" id="ARBA00022833"/>
    </source>
</evidence>
<dbReference type="EMBL" id="JBCLYO010000001">
    <property type="protein sequence ID" value="KAL0097035.1"/>
    <property type="molecule type" value="Genomic_DNA"/>
</dbReference>
<dbReference type="InterPro" id="IPR013471">
    <property type="entry name" value="RNase_Z/BN"/>
</dbReference>
<keyword evidence="11" id="KW-1185">Reference proteome</keyword>
<proteinExistence type="inferred from homology"/>
<dbReference type="SUPFAM" id="SSF56281">
    <property type="entry name" value="Metallo-hydrolase/oxidoreductase"/>
    <property type="match status" value="1"/>
</dbReference>
<dbReference type="PANTHER" id="PTHR46018:SF2">
    <property type="entry name" value="ZINC PHOSPHODIESTERASE ELAC PROTEIN 1"/>
    <property type="match status" value="1"/>
</dbReference>
<keyword evidence="5" id="KW-0479">Metal-binding</keyword>
<evidence type="ECO:0000313" key="10">
    <source>
        <dbReference type="EMBL" id="KAL0097035.1"/>
    </source>
</evidence>
<dbReference type="CDD" id="cd07717">
    <property type="entry name" value="RNaseZ_ZiPD-like_MBL-fold"/>
    <property type="match status" value="1"/>
</dbReference>
<evidence type="ECO:0000256" key="7">
    <source>
        <dbReference type="ARBA" id="ARBA00022801"/>
    </source>
</evidence>
<dbReference type="InterPro" id="IPR036866">
    <property type="entry name" value="RibonucZ/Hydroxyglut_hydro"/>
</dbReference>
<evidence type="ECO:0000256" key="5">
    <source>
        <dbReference type="ARBA" id="ARBA00022723"/>
    </source>
</evidence>
<keyword evidence="6" id="KW-0255">Endonuclease</keyword>
<evidence type="ECO:0000256" key="1">
    <source>
        <dbReference type="ARBA" id="ARBA00001947"/>
    </source>
</evidence>
<dbReference type="HAMAP" id="MF_01818">
    <property type="entry name" value="RNase_Z_BN"/>
    <property type="match status" value="1"/>
</dbReference>
<dbReference type="PANTHER" id="PTHR46018">
    <property type="entry name" value="ZINC PHOSPHODIESTERASE ELAC PROTEIN 1"/>
    <property type="match status" value="1"/>
</dbReference>
<reference evidence="10 11" key="1">
    <citation type="submission" date="2024-04" db="EMBL/GenBank/DDBJ databases">
        <title>Symmetric and asymmetric DNA N6-adenine methylation regulates different biological responses in Mucorales.</title>
        <authorList>
            <consortium name="Lawrence Berkeley National Laboratory"/>
            <person name="Lax C."/>
            <person name="Mondo S.J."/>
            <person name="Osorio-Concepcion M."/>
            <person name="Muszewska A."/>
            <person name="Corrochano-Luque M."/>
            <person name="Gutierrez G."/>
            <person name="Riley R."/>
            <person name="Lipzen A."/>
            <person name="Guo J."/>
            <person name="Hundley H."/>
            <person name="Amirebrahimi M."/>
            <person name="Ng V."/>
            <person name="Lorenzo-Gutierrez D."/>
            <person name="Binder U."/>
            <person name="Yang J."/>
            <person name="Song Y."/>
            <person name="Canovas D."/>
            <person name="Navarro E."/>
            <person name="Freitag M."/>
            <person name="Gabaldon T."/>
            <person name="Grigoriev I.V."/>
            <person name="Corrochano L.M."/>
            <person name="Nicolas F.E."/>
            <person name="Garre V."/>
        </authorList>
    </citation>
    <scope>NUCLEOTIDE SEQUENCE [LARGE SCALE GENOMIC DNA]</scope>
    <source>
        <strain evidence="10 11">L51</strain>
    </source>
</reference>
<keyword evidence="4" id="KW-0540">Nuclease</keyword>
<evidence type="ECO:0000256" key="2">
    <source>
        <dbReference type="ARBA" id="ARBA00011738"/>
    </source>
</evidence>
<comment type="caution">
    <text evidence="10">The sequence shown here is derived from an EMBL/GenBank/DDBJ whole genome shotgun (WGS) entry which is preliminary data.</text>
</comment>
<feature type="region of interest" description="Disordered" evidence="9">
    <location>
        <begin position="303"/>
        <end position="325"/>
    </location>
</feature>
<name>A0ABR3BDW1_PHYBL</name>
<dbReference type="Proteomes" id="UP001448207">
    <property type="component" value="Unassembled WGS sequence"/>
</dbReference>
<sequence>MVNFMDITFLGTGSAQPSATRNHQAMALRLNGDIWMFDCGEATQHQLQKSKLKMGRITRIFITHMHGDHCFGLAPLLCSMTENLNSGLPRANDPPIEIYGPRPLRHWLRTSLKSTYSHLGRPYRVHELLLDSDTPDTSTDYHDSELPGENLRLVRDTKNPNKTPHYVMNCTEGDVAYTVVGVPIKHSIPSLGFLVQEPEFPGQLDIKTLTPILQRNSEALKAQGYKNPLAILGQLQRTLKPVTLPDGAILMPPVARPGRQIIILGDTSDASPIISLCQNKPHLLVHEATNALTSLDVIGLKPGTEPPTHEEVEEKALSHGHSTPQMAGKLAQQMGAKKMILTHFSVRYKGDESPESLEVMEEIRSLAIKEFGGKDNDVYCARDLWSFEIKYD</sequence>
<keyword evidence="3" id="KW-0819">tRNA processing</keyword>
<feature type="compositionally biased region" description="Basic and acidic residues" evidence="9">
    <location>
        <begin position="307"/>
        <end position="317"/>
    </location>
</feature>
<evidence type="ECO:0000313" key="11">
    <source>
        <dbReference type="Proteomes" id="UP001448207"/>
    </source>
</evidence>
<evidence type="ECO:0000256" key="9">
    <source>
        <dbReference type="SAM" id="MobiDB-lite"/>
    </source>
</evidence>
<evidence type="ECO:0000256" key="6">
    <source>
        <dbReference type="ARBA" id="ARBA00022759"/>
    </source>
</evidence>
<evidence type="ECO:0000256" key="3">
    <source>
        <dbReference type="ARBA" id="ARBA00022694"/>
    </source>
</evidence>
<comment type="subunit">
    <text evidence="2">Homodimer.</text>
</comment>
<organism evidence="10 11">
    <name type="scientific">Phycomyces blakesleeanus</name>
    <dbReference type="NCBI Taxonomy" id="4837"/>
    <lineage>
        <taxon>Eukaryota</taxon>
        <taxon>Fungi</taxon>
        <taxon>Fungi incertae sedis</taxon>
        <taxon>Mucoromycota</taxon>
        <taxon>Mucoromycotina</taxon>
        <taxon>Mucoromycetes</taxon>
        <taxon>Mucorales</taxon>
        <taxon>Phycomycetaceae</taxon>
        <taxon>Phycomyces</taxon>
    </lineage>
</organism>
<dbReference type="Gene3D" id="3.60.15.10">
    <property type="entry name" value="Ribonuclease Z/Hydroxyacylglutathione hydrolase-like"/>
    <property type="match status" value="1"/>
</dbReference>
<dbReference type="Pfam" id="PF23023">
    <property type="entry name" value="Anti-Pycsar_Apyc1"/>
    <property type="match status" value="1"/>
</dbReference>